<dbReference type="RefSeq" id="WP_343947198.1">
    <property type="nucleotide sequence ID" value="NZ_BAAAHP010000361.1"/>
</dbReference>
<dbReference type="Gene3D" id="3.40.50.150">
    <property type="entry name" value="Vaccinia Virus protein VP39"/>
    <property type="match status" value="1"/>
</dbReference>
<comment type="caution">
    <text evidence="2">The sequence shown here is derived from an EMBL/GenBank/DDBJ whole genome shotgun (WGS) entry which is preliminary data.</text>
</comment>
<dbReference type="PANTHER" id="PTHR42912">
    <property type="entry name" value="METHYLTRANSFERASE"/>
    <property type="match status" value="1"/>
</dbReference>
<dbReference type="PANTHER" id="PTHR42912:SF93">
    <property type="entry name" value="N6-ADENOSINE-METHYLTRANSFERASE TMT1A"/>
    <property type="match status" value="1"/>
</dbReference>
<organism evidence="2 3">
    <name type="scientific">Pseudonocardia zijingensis</name>
    <dbReference type="NCBI Taxonomy" id="153376"/>
    <lineage>
        <taxon>Bacteria</taxon>
        <taxon>Bacillati</taxon>
        <taxon>Actinomycetota</taxon>
        <taxon>Actinomycetes</taxon>
        <taxon>Pseudonocardiales</taxon>
        <taxon>Pseudonocardiaceae</taxon>
        <taxon>Pseudonocardia</taxon>
    </lineage>
</organism>
<accession>A0ABN1NKA1</accession>
<dbReference type="InterPro" id="IPR029063">
    <property type="entry name" value="SAM-dependent_MTases_sf"/>
</dbReference>
<evidence type="ECO:0000313" key="2">
    <source>
        <dbReference type="EMBL" id="GAA0910241.1"/>
    </source>
</evidence>
<dbReference type="Pfam" id="PF13649">
    <property type="entry name" value="Methyltransf_25"/>
    <property type="match status" value="1"/>
</dbReference>
<keyword evidence="3" id="KW-1185">Reference proteome</keyword>
<dbReference type="Proteomes" id="UP001499967">
    <property type="component" value="Unassembled WGS sequence"/>
</dbReference>
<protein>
    <recommendedName>
        <fullName evidence="1">Methyltransferase domain-containing protein</fullName>
    </recommendedName>
</protein>
<feature type="domain" description="Methyltransferase" evidence="1">
    <location>
        <begin position="52"/>
        <end position="139"/>
    </location>
</feature>
<dbReference type="SUPFAM" id="SSF53335">
    <property type="entry name" value="S-adenosyl-L-methionine-dependent methyltransferases"/>
    <property type="match status" value="1"/>
</dbReference>
<evidence type="ECO:0000259" key="1">
    <source>
        <dbReference type="Pfam" id="PF13649"/>
    </source>
</evidence>
<gene>
    <name evidence="2" type="ORF">GCM10009559_80650</name>
</gene>
<sequence>MTDTGRTEREGALVAYYDDEVAERLRRELPAERVARRGAFVEQLRSERRRTVLEVGAGPGRDGVAFAASGLDYTGVDLAPASVATCRAAGLDAHVASVLDLPFVDAAFDAGWTMSTLLHVADEDLPAALAETVRVLRPGSPLAVGLWGGGRSVEDHGPRYFRFRTDDEVRAALAAHGEIERWETWEGTHDLHYQYAVVRTPSR</sequence>
<evidence type="ECO:0000313" key="3">
    <source>
        <dbReference type="Proteomes" id="UP001499967"/>
    </source>
</evidence>
<dbReference type="InterPro" id="IPR041698">
    <property type="entry name" value="Methyltransf_25"/>
</dbReference>
<proteinExistence type="predicted"/>
<dbReference type="EMBL" id="BAAAHP010000361">
    <property type="protein sequence ID" value="GAA0910241.1"/>
    <property type="molecule type" value="Genomic_DNA"/>
</dbReference>
<reference evidence="2 3" key="1">
    <citation type="journal article" date="2019" name="Int. J. Syst. Evol. Microbiol.">
        <title>The Global Catalogue of Microorganisms (GCM) 10K type strain sequencing project: providing services to taxonomists for standard genome sequencing and annotation.</title>
        <authorList>
            <consortium name="The Broad Institute Genomics Platform"/>
            <consortium name="The Broad Institute Genome Sequencing Center for Infectious Disease"/>
            <person name="Wu L."/>
            <person name="Ma J."/>
        </authorList>
    </citation>
    <scope>NUCLEOTIDE SEQUENCE [LARGE SCALE GENOMIC DNA]</scope>
    <source>
        <strain evidence="2 3">JCM 11117</strain>
    </source>
</reference>
<name>A0ABN1NKA1_9PSEU</name>
<dbReference type="InterPro" id="IPR050508">
    <property type="entry name" value="Methyltransf_Superfamily"/>
</dbReference>
<dbReference type="CDD" id="cd02440">
    <property type="entry name" value="AdoMet_MTases"/>
    <property type="match status" value="1"/>
</dbReference>